<dbReference type="Pfam" id="PF02016">
    <property type="entry name" value="Peptidase_S66"/>
    <property type="match status" value="1"/>
</dbReference>
<dbReference type="PIRSF" id="PIRSF028757">
    <property type="entry name" value="LD-carboxypeptidase"/>
    <property type="match status" value="1"/>
</dbReference>
<dbReference type="InterPro" id="IPR003507">
    <property type="entry name" value="S66_fam"/>
</dbReference>
<gene>
    <name evidence="8" type="ORF">LC586_09330</name>
</gene>
<dbReference type="Pfam" id="PF17676">
    <property type="entry name" value="Peptidase_S66C"/>
    <property type="match status" value="1"/>
</dbReference>
<dbReference type="InterPro" id="IPR040921">
    <property type="entry name" value="Peptidase_S66C"/>
</dbReference>
<organism evidence="8 9">
    <name type="scientific">Nostoc favosum CHAB5714</name>
    <dbReference type="NCBI Taxonomy" id="2780399"/>
    <lineage>
        <taxon>Bacteria</taxon>
        <taxon>Bacillati</taxon>
        <taxon>Cyanobacteriota</taxon>
        <taxon>Cyanophyceae</taxon>
        <taxon>Nostocales</taxon>
        <taxon>Nostocaceae</taxon>
        <taxon>Nostoc</taxon>
        <taxon>Nostoc favosum</taxon>
    </lineage>
</organism>
<dbReference type="CDD" id="cd07025">
    <property type="entry name" value="Peptidase_S66"/>
    <property type="match status" value="1"/>
</dbReference>
<feature type="domain" description="LD-carboxypeptidase C-terminal" evidence="7">
    <location>
        <begin position="170"/>
        <end position="286"/>
    </location>
</feature>
<sequence>MPHIYVCSPSKPIDPNLSNPTTSIEILNQLGYDVTLSSHALDNWGNISSPIAMRVSDLQEGFINPQYDIVMASVGGWCSNEILPHIDYKLIAKYPKPFIGMSDITTLCWNLWQKANIPTIYGLNLHHFAEDTPLSEFWQFQKTLASPLEFSGFTRKPIQEFQVYRSGRMSGPLVGGNLAVMCWLLGTPFAPEIPNGAILFLEDDIETNGYYWQMYLTHLKLAGAFEKISGLVFGQVDKGTVFQPKSSFKEILDILVGEYDFPVLIEADFGHITNPISIPFGIYYELTI</sequence>
<proteinExistence type="inferred from homology"/>
<dbReference type="PANTHER" id="PTHR30237:SF2">
    <property type="entry name" value="MUREIN TETRAPEPTIDE CARBOXYPEPTIDASE"/>
    <property type="match status" value="1"/>
</dbReference>
<keyword evidence="2" id="KW-0121">Carboxypeptidase</keyword>
<evidence type="ECO:0000256" key="4">
    <source>
        <dbReference type="ARBA" id="ARBA00022801"/>
    </source>
</evidence>
<dbReference type="Proteomes" id="UP001199525">
    <property type="component" value="Unassembled WGS sequence"/>
</dbReference>
<evidence type="ECO:0000256" key="5">
    <source>
        <dbReference type="ARBA" id="ARBA00022825"/>
    </source>
</evidence>
<dbReference type="Gene3D" id="3.50.30.60">
    <property type="entry name" value="LD-carboxypeptidase A C-terminal domain-like"/>
    <property type="match status" value="1"/>
</dbReference>
<keyword evidence="5" id="KW-0720">Serine protease</keyword>
<dbReference type="InterPro" id="IPR029062">
    <property type="entry name" value="Class_I_gatase-like"/>
</dbReference>
<reference evidence="8 9" key="1">
    <citation type="journal article" date="2021" name="Microorganisms">
        <title>Genome Evolution of Filamentous Cyanobacterium Nostoc Species: From Facultative Symbiosis to Free Living.</title>
        <authorList>
            <person name="Huo D."/>
            <person name="Li H."/>
            <person name="Cai F."/>
            <person name="Guo X."/>
            <person name="Qiao Z."/>
            <person name="Wang W."/>
            <person name="Yu G."/>
            <person name="Li R."/>
        </authorList>
    </citation>
    <scope>NUCLEOTIDE SEQUENCE [LARGE SCALE GENOMIC DNA]</scope>
    <source>
        <strain evidence="8 9">CHAB 5714</strain>
    </source>
</reference>
<dbReference type="Gene3D" id="3.40.50.10740">
    <property type="entry name" value="Class I glutamine amidotransferase-like"/>
    <property type="match status" value="1"/>
</dbReference>
<evidence type="ECO:0000259" key="7">
    <source>
        <dbReference type="Pfam" id="PF17676"/>
    </source>
</evidence>
<dbReference type="InterPro" id="IPR040449">
    <property type="entry name" value="Peptidase_S66_N"/>
</dbReference>
<evidence type="ECO:0000313" key="9">
    <source>
        <dbReference type="Proteomes" id="UP001199525"/>
    </source>
</evidence>
<dbReference type="PANTHER" id="PTHR30237">
    <property type="entry name" value="MURAMOYLTETRAPEPTIDE CARBOXYPEPTIDASE"/>
    <property type="match status" value="1"/>
</dbReference>
<comment type="similarity">
    <text evidence="1">Belongs to the peptidase S66 family.</text>
</comment>
<dbReference type="SUPFAM" id="SSF141986">
    <property type="entry name" value="LD-carboxypeptidase A C-terminal domain-like"/>
    <property type="match status" value="1"/>
</dbReference>
<comment type="caution">
    <text evidence="8">The sequence shown here is derived from an EMBL/GenBank/DDBJ whole genome shotgun (WGS) entry which is preliminary data.</text>
</comment>
<keyword evidence="4" id="KW-0378">Hydrolase</keyword>
<name>A0ABS8I5M0_9NOSO</name>
<dbReference type="InterPro" id="IPR027478">
    <property type="entry name" value="LdcA_N"/>
</dbReference>
<dbReference type="EMBL" id="JAIVFQ010000009">
    <property type="protein sequence ID" value="MCC5599415.1"/>
    <property type="molecule type" value="Genomic_DNA"/>
</dbReference>
<protein>
    <submittedName>
        <fullName evidence="8">LD-carboxypeptidase</fullName>
    </submittedName>
</protein>
<feature type="domain" description="LD-carboxypeptidase N-terminal" evidence="6">
    <location>
        <begin position="4"/>
        <end position="122"/>
    </location>
</feature>
<evidence type="ECO:0000259" key="6">
    <source>
        <dbReference type="Pfam" id="PF02016"/>
    </source>
</evidence>
<dbReference type="InterPro" id="IPR027461">
    <property type="entry name" value="Carboxypeptidase_A_C_sf"/>
</dbReference>
<evidence type="ECO:0000256" key="1">
    <source>
        <dbReference type="ARBA" id="ARBA00010233"/>
    </source>
</evidence>
<evidence type="ECO:0000313" key="8">
    <source>
        <dbReference type="EMBL" id="MCC5599415.1"/>
    </source>
</evidence>
<accession>A0ABS8I5M0</accession>
<keyword evidence="3" id="KW-0645">Protease</keyword>
<dbReference type="SUPFAM" id="SSF52317">
    <property type="entry name" value="Class I glutamine amidotransferase-like"/>
    <property type="match status" value="1"/>
</dbReference>
<evidence type="ECO:0000256" key="3">
    <source>
        <dbReference type="ARBA" id="ARBA00022670"/>
    </source>
</evidence>
<evidence type="ECO:0000256" key="2">
    <source>
        <dbReference type="ARBA" id="ARBA00022645"/>
    </source>
</evidence>
<dbReference type="RefSeq" id="WP_229484273.1">
    <property type="nucleotide sequence ID" value="NZ_JAIVFQ010000009.1"/>
</dbReference>
<keyword evidence="9" id="KW-1185">Reference proteome</keyword>